<dbReference type="GO" id="GO:0016853">
    <property type="term" value="F:isomerase activity"/>
    <property type="evidence" value="ECO:0007669"/>
    <property type="project" value="UniProtKB-KW"/>
</dbReference>
<organism evidence="2 3">
    <name type="scientific">Microlunatus panaciterrae</name>
    <dbReference type="NCBI Taxonomy" id="400768"/>
    <lineage>
        <taxon>Bacteria</taxon>
        <taxon>Bacillati</taxon>
        <taxon>Actinomycetota</taxon>
        <taxon>Actinomycetes</taxon>
        <taxon>Propionibacteriales</taxon>
        <taxon>Propionibacteriaceae</taxon>
        <taxon>Microlunatus</taxon>
    </lineage>
</organism>
<reference evidence="2 3" key="1">
    <citation type="submission" date="2021-01" db="EMBL/GenBank/DDBJ databases">
        <title>Sequencing the genomes of 1000 actinobacteria strains.</title>
        <authorList>
            <person name="Klenk H.-P."/>
        </authorList>
    </citation>
    <scope>NUCLEOTIDE SEQUENCE [LARGE SCALE GENOMIC DNA]</scope>
    <source>
        <strain evidence="2 3">DSM 18662</strain>
    </source>
</reference>
<comment type="caution">
    <text evidence="2">The sequence shown here is derived from an EMBL/GenBank/DDBJ whole genome shotgun (WGS) entry which is preliminary data.</text>
</comment>
<name>A0ABS2RLD0_9ACTN</name>
<dbReference type="RefSeq" id="WP_204918828.1">
    <property type="nucleotide sequence ID" value="NZ_BAAAQP010000003.1"/>
</dbReference>
<feature type="domain" description="Xylose isomerase-like TIM barrel" evidence="1">
    <location>
        <begin position="47"/>
        <end position="249"/>
    </location>
</feature>
<proteinExistence type="predicted"/>
<evidence type="ECO:0000313" key="3">
    <source>
        <dbReference type="Proteomes" id="UP000704762"/>
    </source>
</evidence>
<dbReference type="PANTHER" id="PTHR12110">
    <property type="entry name" value="HYDROXYPYRUVATE ISOMERASE"/>
    <property type="match status" value="1"/>
</dbReference>
<gene>
    <name evidence="2" type="ORF">JOE57_002747</name>
</gene>
<dbReference type="Pfam" id="PF01261">
    <property type="entry name" value="AP_endonuc_2"/>
    <property type="match status" value="1"/>
</dbReference>
<dbReference type="InterPro" id="IPR013022">
    <property type="entry name" value="Xyl_isomerase-like_TIM-brl"/>
</dbReference>
<dbReference type="EMBL" id="JAFBCF010000001">
    <property type="protein sequence ID" value="MBM7799826.1"/>
    <property type="molecule type" value="Genomic_DNA"/>
</dbReference>
<evidence type="ECO:0000259" key="1">
    <source>
        <dbReference type="Pfam" id="PF01261"/>
    </source>
</evidence>
<dbReference type="InterPro" id="IPR036237">
    <property type="entry name" value="Xyl_isomerase-like_sf"/>
</dbReference>
<keyword evidence="2" id="KW-0413">Isomerase</keyword>
<protein>
    <submittedName>
        <fullName evidence="2">Sugar phosphate isomerase/epimerase</fullName>
    </submittedName>
</protein>
<dbReference type="SUPFAM" id="SSF51658">
    <property type="entry name" value="Xylose isomerase-like"/>
    <property type="match status" value="1"/>
</dbReference>
<dbReference type="InterPro" id="IPR050312">
    <property type="entry name" value="IolE/XylAMocC-like"/>
</dbReference>
<dbReference type="PANTHER" id="PTHR12110:SF53">
    <property type="entry name" value="BLR5974 PROTEIN"/>
    <property type="match status" value="1"/>
</dbReference>
<keyword evidence="3" id="KW-1185">Reference proteome</keyword>
<accession>A0ABS2RLD0</accession>
<evidence type="ECO:0000313" key="2">
    <source>
        <dbReference type="EMBL" id="MBM7799826.1"/>
    </source>
</evidence>
<sequence>MTTFAVSTWSLHRTLGSYYLDTPADPRDGVAEARWGEPRLSLLELPDELRRRGYDTLQICHFHLPSRDQSYLDELRSALAQAGIRLDAVLIDDGDLTHPTEADAHETWVGEWLDTATALGADRARVIAGMATPTPDRLSESAQRLARLAAGHPGIRVVTENWMDLLPSSVEVHELLQQTGEQVGLLLDLGNWRGATKYTHLASVSALAETCHAKCGFSATGPDAEDFRHCLELLRAADYAGPLALIYDGPDDDEWAMLEREKEIVQSVFG</sequence>
<dbReference type="Gene3D" id="3.20.20.150">
    <property type="entry name" value="Divalent-metal-dependent TIM barrel enzymes"/>
    <property type="match status" value="1"/>
</dbReference>
<dbReference type="Proteomes" id="UP000704762">
    <property type="component" value="Unassembled WGS sequence"/>
</dbReference>